<dbReference type="GO" id="GO:0004222">
    <property type="term" value="F:metalloendopeptidase activity"/>
    <property type="evidence" value="ECO:0007669"/>
    <property type="project" value="TreeGrafter"/>
</dbReference>
<reference evidence="13 14" key="1">
    <citation type="submission" date="2018-05" db="EMBL/GenBank/DDBJ databases">
        <title>Spiribacter halobius sp. nov., a moderately halophilic bacterium isolated from marine solar saltern.</title>
        <authorList>
            <person name="Zheng W.-S."/>
            <person name="Lu D.-C."/>
            <person name="Du Z.-J."/>
        </authorList>
    </citation>
    <scope>NUCLEOTIDE SEQUENCE [LARGE SCALE GENOMIC DNA]</scope>
    <source>
        <strain evidence="13 14">E85</strain>
    </source>
</reference>
<evidence type="ECO:0000256" key="5">
    <source>
        <dbReference type="ARBA" id="ARBA00022801"/>
    </source>
</evidence>
<dbReference type="InterPro" id="IPR011055">
    <property type="entry name" value="Dup_hybrid_motif"/>
</dbReference>
<dbReference type="GO" id="GO:0030313">
    <property type="term" value="C:cell envelope"/>
    <property type="evidence" value="ECO:0007669"/>
    <property type="project" value="UniProtKB-SubCell"/>
</dbReference>
<keyword evidence="14" id="KW-1185">Reference proteome</keyword>
<dbReference type="Proteomes" id="UP000245474">
    <property type="component" value="Unassembled WGS sequence"/>
</dbReference>
<dbReference type="InterPro" id="IPR016047">
    <property type="entry name" value="M23ase_b-sheet_dom"/>
</dbReference>
<evidence type="ECO:0000313" key="14">
    <source>
        <dbReference type="Proteomes" id="UP000245474"/>
    </source>
</evidence>
<sequence>MARSVFSERPPRRGRLRRGALVLGIAAAAGGIGLFLAGGNAPEANAPTPVADSGQRQEVTLTLPGQSPREAPAPRRDGASEAEADTPAPAPTRLTPAPDAQTTPDEGRLVPAAVRASVPAAEDGAASAEADVASPANHPGEAVRAAAEQVEEALLAAAEQAAGSDLPGEWQALEVRSGDNLAAVFKRAGLGPRDVHEVVNAGGRAGELVRLFPGDTVELRLDEAGTLHGVRYELNETETLLVTRSAEDEFTSEVQTRALERRVAEAHGSIDSSLYMAGLNAGLDDRLIMELAGIFGWDVDFALDLRKGDSFVVIYEELYRDGEKLRNGNILAAEFINRGERYRAIRFTEPDGDSDYYAPDGRSMRKAFLRTPVNFARVSSNFNPSRLHPIHGTRRPHLGTDYAAPPGTPIKAAGDGKIIHRGRKGGYGHTVIIQHGTRYTTLYAHMRGYRQGLSVGDRVQQGDVIGYVGSTGLSTGPHLHYEFRVDGTHRNPRTVDLPEATPIAAEYRDEFETHSRDYIARLDTLSRTLLAQIETD</sequence>
<keyword evidence="7" id="KW-0482">Metalloprotease</keyword>
<gene>
    <name evidence="13" type="ORF">DEM34_11385</name>
</gene>
<dbReference type="CDD" id="cd12797">
    <property type="entry name" value="M23_peptidase"/>
    <property type="match status" value="1"/>
</dbReference>
<dbReference type="InterPro" id="IPR007340">
    <property type="entry name" value="LysM_Opacity-associatedA"/>
</dbReference>
<feature type="region of interest" description="Disordered" evidence="8">
    <location>
        <begin position="118"/>
        <end position="147"/>
    </location>
</feature>
<feature type="domain" description="Csd3-like second N-terminal" evidence="12">
    <location>
        <begin position="265"/>
        <end position="384"/>
    </location>
</feature>
<organism evidence="13 14">
    <name type="scientific">Sediminicurvatus halobius</name>
    <dbReference type="NCBI Taxonomy" id="2182432"/>
    <lineage>
        <taxon>Bacteria</taxon>
        <taxon>Pseudomonadati</taxon>
        <taxon>Pseudomonadota</taxon>
        <taxon>Gammaproteobacteria</taxon>
        <taxon>Chromatiales</taxon>
        <taxon>Ectothiorhodospiraceae</taxon>
        <taxon>Sediminicurvatus</taxon>
    </lineage>
</organism>
<evidence type="ECO:0000259" key="12">
    <source>
        <dbReference type="Pfam" id="PF19425"/>
    </source>
</evidence>
<evidence type="ECO:0000256" key="8">
    <source>
        <dbReference type="SAM" id="MobiDB-lite"/>
    </source>
</evidence>
<comment type="caution">
    <text evidence="13">The sequence shown here is derived from an EMBL/GenBank/DDBJ whole genome shotgun (WGS) entry which is preliminary data.</text>
</comment>
<evidence type="ECO:0000256" key="3">
    <source>
        <dbReference type="ARBA" id="ARBA00022670"/>
    </source>
</evidence>
<keyword evidence="4" id="KW-0479">Metal-binding</keyword>
<keyword evidence="9" id="KW-1133">Transmembrane helix</keyword>
<dbReference type="Gene3D" id="2.70.70.10">
    <property type="entry name" value="Glucose Permease (Domain IIA)"/>
    <property type="match status" value="1"/>
</dbReference>
<dbReference type="GO" id="GO:0006508">
    <property type="term" value="P:proteolysis"/>
    <property type="evidence" value="ECO:0007669"/>
    <property type="project" value="UniProtKB-KW"/>
</dbReference>
<dbReference type="SUPFAM" id="SSF51261">
    <property type="entry name" value="Duplicated hybrid motif"/>
    <property type="match status" value="1"/>
</dbReference>
<keyword evidence="9" id="KW-0812">Transmembrane</keyword>
<evidence type="ECO:0000256" key="2">
    <source>
        <dbReference type="ARBA" id="ARBA00004196"/>
    </source>
</evidence>
<feature type="compositionally biased region" description="Polar residues" evidence="8">
    <location>
        <begin position="54"/>
        <end position="65"/>
    </location>
</feature>
<keyword evidence="6" id="KW-0862">Zinc</keyword>
<proteinExistence type="predicted"/>
<name>A0A2U2N102_9GAMM</name>
<comment type="subcellular location">
    <subcellularLocation>
        <location evidence="2">Cell envelope</location>
    </subcellularLocation>
</comment>
<protein>
    <submittedName>
        <fullName evidence="13">Peptidase M23</fullName>
    </submittedName>
</protein>
<dbReference type="PANTHER" id="PTHR21666">
    <property type="entry name" value="PEPTIDASE-RELATED"/>
    <property type="match status" value="1"/>
</dbReference>
<dbReference type="EMBL" id="QFFI01000016">
    <property type="protein sequence ID" value="PWG62737.1"/>
    <property type="molecule type" value="Genomic_DNA"/>
</dbReference>
<dbReference type="FunFam" id="2.70.70.10:FF:000002">
    <property type="entry name" value="Murein DD-endopeptidase MepM"/>
    <property type="match status" value="1"/>
</dbReference>
<feature type="compositionally biased region" description="Low complexity" evidence="8">
    <location>
        <begin position="85"/>
        <end position="100"/>
    </location>
</feature>
<dbReference type="InterPro" id="IPR050570">
    <property type="entry name" value="Cell_wall_metabolism_enzyme"/>
</dbReference>
<evidence type="ECO:0000256" key="9">
    <source>
        <dbReference type="SAM" id="Phobius"/>
    </source>
</evidence>
<feature type="region of interest" description="Disordered" evidence="8">
    <location>
        <begin position="36"/>
        <end position="105"/>
    </location>
</feature>
<keyword evidence="9" id="KW-0472">Membrane</keyword>
<feature type="transmembrane region" description="Helical" evidence="9">
    <location>
        <begin position="20"/>
        <end position="39"/>
    </location>
</feature>
<dbReference type="Pfam" id="PF04225">
    <property type="entry name" value="LysM_OapA"/>
    <property type="match status" value="1"/>
</dbReference>
<dbReference type="Gene3D" id="3.10.450.350">
    <property type="match status" value="2"/>
</dbReference>
<dbReference type="RefSeq" id="WP_109678936.1">
    <property type="nucleotide sequence ID" value="NZ_CP086615.1"/>
</dbReference>
<evidence type="ECO:0000256" key="4">
    <source>
        <dbReference type="ARBA" id="ARBA00022723"/>
    </source>
</evidence>
<evidence type="ECO:0000259" key="11">
    <source>
        <dbReference type="Pfam" id="PF04225"/>
    </source>
</evidence>
<feature type="domain" description="M23ase beta-sheet core" evidence="10">
    <location>
        <begin position="396"/>
        <end position="492"/>
    </location>
</feature>
<keyword evidence="5" id="KW-0378">Hydrolase</keyword>
<dbReference type="InterPro" id="IPR045834">
    <property type="entry name" value="Csd3_N2"/>
</dbReference>
<comment type="cofactor">
    <cofactor evidence="1">
        <name>Zn(2+)</name>
        <dbReference type="ChEBI" id="CHEBI:29105"/>
    </cofactor>
</comment>
<feature type="domain" description="Opacity-associated protein A LysM-like" evidence="11">
    <location>
        <begin position="169"/>
        <end position="251"/>
    </location>
</feature>
<accession>A0A2U2N102</accession>
<dbReference type="GO" id="GO:0042834">
    <property type="term" value="F:peptidoglycan binding"/>
    <property type="evidence" value="ECO:0007669"/>
    <property type="project" value="InterPro"/>
</dbReference>
<dbReference type="PANTHER" id="PTHR21666:SF288">
    <property type="entry name" value="CELL DIVISION PROTEIN YTFB"/>
    <property type="match status" value="1"/>
</dbReference>
<evidence type="ECO:0000259" key="10">
    <source>
        <dbReference type="Pfam" id="PF01551"/>
    </source>
</evidence>
<evidence type="ECO:0000313" key="13">
    <source>
        <dbReference type="EMBL" id="PWG62737.1"/>
    </source>
</evidence>
<dbReference type="AlphaFoldDB" id="A0A2U2N102"/>
<dbReference type="Pfam" id="PF19425">
    <property type="entry name" value="Csd3_N2"/>
    <property type="match status" value="1"/>
</dbReference>
<keyword evidence="3" id="KW-0645">Protease</keyword>
<evidence type="ECO:0000256" key="7">
    <source>
        <dbReference type="ARBA" id="ARBA00023049"/>
    </source>
</evidence>
<dbReference type="Pfam" id="PF01551">
    <property type="entry name" value="Peptidase_M23"/>
    <property type="match status" value="1"/>
</dbReference>
<evidence type="ECO:0000256" key="1">
    <source>
        <dbReference type="ARBA" id="ARBA00001947"/>
    </source>
</evidence>
<evidence type="ECO:0000256" key="6">
    <source>
        <dbReference type="ARBA" id="ARBA00022833"/>
    </source>
</evidence>
<dbReference type="GO" id="GO:0046872">
    <property type="term" value="F:metal ion binding"/>
    <property type="evidence" value="ECO:0007669"/>
    <property type="project" value="UniProtKB-KW"/>
</dbReference>